<evidence type="ECO:0000256" key="1">
    <source>
        <dbReference type="SAM" id="MobiDB-lite"/>
    </source>
</evidence>
<feature type="compositionally biased region" description="Low complexity" evidence="1">
    <location>
        <begin position="115"/>
        <end position="126"/>
    </location>
</feature>
<reference evidence="2 3" key="1">
    <citation type="journal article" date="2023" name="Life. Sci Alliance">
        <title>Evolutionary insights into 3D genome organization and epigenetic landscape of Vigna mungo.</title>
        <authorList>
            <person name="Junaid A."/>
            <person name="Singh B."/>
            <person name="Bhatia S."/>
        </authorList>
    </citation>
    <scope>NUCLEOTIDE SEQUENCE [LARGE SCALE GENOMIC DNA]</scope>
    <source>
        <strain evidence="2">Urdbean</strain>
    </source>
</reference>
<sequence length="237" mass="25202">MVPTSICISNSFFVTTTSFSLFTTTVVPSSSTALYEVPTLPFPNTSAEALNKSSKSKLYIPPSKNTSLFLSASAEPPVISSFDDDVPASTGTARAAATGFGGFAGCRRRRRRHSSNSSSSNAATRTDPTTIATMAPVESFLDFLCVVTGVELEEGDGAGAGKKGLQAFNGGPQRSTFPANEESGKVESVSGMEPLRRLKETLKLTSLAVMLGIFPEKLFCSKKRPVRWVKLLTEKGI</sequence>
<dbReference type="EMBL" id="CP144696">
    <property type="protein sequence ID" value="WVZ10592.1"/>
    <property type="molecule type" value="Genomic_DNA"/>
</dbReference>
<evidence type="ECO:0000313" key="3">
    <source>
        <dbReference type="Proteomes" id="UP001374535"/>
    </source>
</evidence>
<accession>A0AAQ3RY51</accession>
<dbReference type="AlphaFoldDB" id="A0AAQ3RY51"/>
<proteinExistence type="predicted"/>
<feature type="region of interest" description="Disordered" evidence="1">
    <location>
        <begin position="107"/>
        <end position="130"/>
    </location>
</feature>
<name>A0AAQ3RY51_VIGMU</name>
<protein>
    <submittedName>
        <fullName evidence="2">Uncharacterized protein</fullName>
    </submittedName>
</protein>
<gene>
    <name evidence="2" type="ORF">V8G54_015122</name>
</gene>
<feature type="region of interest" description="Disordered" evidence="1">
    <location>
        <begin position="165"/>
        <end position="188"/>
    </location>
</feature>
<dbReference type="Proteomes" id="UP001374535">
    <property type="component" value="Chromosome 5"/>
</dbReference>
<keyword evidence="3" id="KW-1185">Reference proteome</keyword>
<organism evidence="2 3">
    <name type="scientific">Vigna mungo</name>
    <name type="common">Black gram</name>
    <name type="synonym">Phaseolus mungo</name>
    <dbReference type="NCBI Taxonomy" id="3915"/>
    <lineage>
        <taxon>Eukaryota</taxon>
        <taxon>Viridiplantae</taxon>
        <taxon>Streptophyta</taxon>
        <taxon>Embryophyta</taxon>
        <taxon>Tracheophyta</taxon>
        <taxon>Spermatophyta</taxon>
        <taxon>Magnoliopsida</taxon>
        <taxon>eudicotyledons</taxon>
        <taxon>Gunneridae</taxon>
        <taxon>Pentapetalae</taxon>
        <taxon>rosids</taxon>
        <taxon>fabids</taxon>
        <taxon>Fabales</taxon>
        <taxon>Fabaceae</taxon>
        <taxon>Papilionoideae</taxon>
        <taxon>50 kb inversion clade</taxon>
        <taxon>NPAAA clade</taxon>
        <taxon>indigoferoid/millettioid clade</taxon>
        <taxon>Phaseoleae</taxon>
        <taxon>Vigna</taxon>
    </lineage>
</organism>
<evidence type="ECO:0000313" key="2">
    <source>
        <dbReference type="EMBL" id="WVZ10592.1"/>
    </source>
</evidence>